<accession>A0A2I0VYK2</accession>
<proteinExistence type="predicted"/>
<dbReference type="AlphaFoldDB" id="A0A2I0VYK2"/>
<keyword evidence="2" id="KW-1185">Reference proteome</keyword>
<sequence>MGTGKVEKGLGIYKGVLLTIQGIQVREDFLPLELGRTYVILGMKWLQTLGETKDNWGALTMELMVDGRKAVIRGDAGLSKAMKSLKTMVKDIQEMGEDYLVGLHKLDVIRMEEEGNISLSVQPSSQQFDKNFQPHQGWPPRREHEYISTLRIRWIFGREVLLDRPTGLVQPVRTGLAKSRKRRDLRLLRRSGRPSVQTEHFRKNFWGV</sequence>
<dbReference type="EMBL" id="KZ503088">
    <property type="protein sequence ID" value="PKU68497.1"/>
    <property type="molecule type" value="Genomic_DNA"/>
</dbReference>
<protein>
    <submittedName>
        <fullName evidence="1">Uncharacterized protein</fullName>
    </submittedName>
</protein>
<gene>
    <name evidence="1" type="ORF">MA16_Dca020034</name>
</gene>
<evidence type="ECO:0000313" key="2">
    <source>
        <dbReference type="Proteomes" id="UP000233837"/>
    </source>
</evidence>
<reference evidence="1 2" key="1">
    <citation type="journal article" date="2016" name="Sci. Rep.">
        <title>The Dendrobium catenatum Lindl. genome sequence provides insights into polysaccharide synthase, floral development and adaptive evolution.</title>
        <authorList>
            <person name="Zhang G.Q."/>
            <person name="Xu Q."/>
            <person name="Bian C."/>
            <person name="Tsai W.C."/>
            <person name="Yeh C.M."/>
            <person name="Liu K.W."/>
            <person name="Yoshida K."/>
            <person name="Zhang L.S."/>
            <person name="Chang S.B."/>
            <person name="Chen F."/>
            <person name="Shi Y."/>
            <person name="Su Y.Y."/>
            <person name="Zhang Y.Q."/>
            <person name="Chen L.J."/>
            <person name="Yin Y."/>
            <person name="Lin M."/>
            <person name="Huang H."/>
            <person name="Deng H."/>
            <person name="Wang Z.W."/>
            <person name="Zhu S.L."/>
            <person name="Zhao X."/>
            <person name="Deng C."/>
            <person name="Niu S.C."/>
            <person name="Huang J."/>
            <person name="Wang M."/>
            <person name="Liu G.H."/>
            <person name="Yang H.J."/>
            <person name="Xiao X.J."/>
            <person name="Hsiao Y.Y."/>
            <person name="Wu W.L."/>
            <person name="Chen Y.Y."/>
            <person name="Mitsuda N."/>
            <person name="Ohme-Takagi M."/>
            <person name="Luo Y.B."/>
            <person name="Van de Peer Y."/>
            <person name="Liu Z.J."/>
        </authorList>
    </citation>
    <scope>NUCLEOTIDE SEQUENCE [LARGE SCALE GENOMIC DNA]</scope>
    <source>
        <tissue evidence="1">The whole plant</tissue>
    </source>
</reference>
<evidence type="ECO:0000313" key="1">
    <source>
        <dbReference type="EMBL" id="PKU68497.1"/>
    </source>
</evidence>
<reference evidence="1 2" key="2">
    <citation type="journal article" date="2017" name="Nature">
        <title>The Apostasia genome and the evolution of orchids.</title>
        <authorList>
            <person name="Zhang G.Q."/>
            <person name="Liu K.W."/>
            <person name="Li Z."/>
            <person name="Lohaus R."/>
            <person name="Hsiao Y.Y."/>
            <person name="Niu S.C."/>
            <person name="Wang J.Y."/>
            <person name="Lin Y.C."/>
            <person name="Xu Q."/>
            <person name="Chen L.J."/>
            <person name="Yoshida K."/>
            <person name="Fujiwara S."/>
            <person name="Wang Z.W."/>
            <person name="Zhang Y.Q."/>
            <person name="Mitsuda N."/>
            <person name="Wang M."/>
            <person name="Liu G.H."/>
            <person name="Pecoraro L."/>
            <person name="Huang H.X."/>
            <person name="Xiao X.J."/>
            <person name="Lin M."/>
            <person name="Wu X.Y."/>
            <person name="Wu W.L."/>
            <person name="Chen Y.Y."/>
            <person name="Chang S.B."/>
            <person name="Sakamoto S."/>
            <person name="Ohme-Takagi M."/>
            <person name="Yagi M."/>
            <person name="Zeng S.J."/>
            <person name="Shen C.Y."/>
            <person name="Yeh C.M."/>
            <person name="Luo Y.B."/>
            <person name="Tsai W.C."/>
            <person name="Van de Peer Y."/>
            <person name="Liu Z.J."/>
        </authorList>
    </citation>
    <scope>NUCLEOTIDE SEQUENCE [LARGE SCALE GENOMIC DNA]</scope>
    <source>
        <tissue evidence="1">The whole plant</tissue>
    </source>
</reference>
<organism evidence="1 2">
    <name type="scientific">Dendrobium catenatum</name>
    <dbReference type="NCBI Taxonomy" id="906689"/>
    <lineage>
        <taxon>Eukaryota</taxon>
        <taxon>Viridiplantae</taxon>
        <taxon>Streptophyta</taxon>
        <taxon>Embryophyta</taxon>
        <taxon>Tracheophyta</taxon>
        <taxon>Spermatophyta</taxon>
        <taxon>Magnoliopsida</taxon>
        <taxon>Liliopsida</taxon>
        <taxon>Asparagales</taxon>
        <taxon>Orchidaceae</taxon>
        <taxon>Epidendroideae</taxon>
        <taxon>Malaxideae</taxon>
        <taxon>Dendrobiinae</taxon>
        <taxon>Dendrobium</taxon>
    </lineage>
</organism>
<name>A0A2I0VYK2_9ASPA</name>
<dbReference type="Proteomes" id="UP000233837">
    <property type="component" value="Unassembled WGS sequence"/>
</dbReference>